<name>A0ABR2TXQ0_9ROSI</name>
<dbReference type="Proteomes" id="UP001396334">
    <property type="component" value="Unassembled WGS sequence"/>
</dbReference>
<dbReference type="PANTHER" id="PTHR47926">
    <property type="entry name" value="PENTATRICOPEPTIDE REPEAT-CONTAINING PROTEIN"/>
    <property type="match status" value="1"/>
</dbReference>
<reference evidence="1 2" key="1">
    <citation type="journal article" date="2024" name="G3 (Bethesda)">
        <title>Genome assembly of Hibiscus sabdariffa L. provides insights into metabolisms of medicinal natural products.</title>
        <authorList>
            <person name="Kim T."/>
        </authorList>
    </citation>
    <scope>NUCLEOTIDE SEQUENCE [LARGE SCALE GENOMIC DNA]</scope>
    <source>
        <strain evidence="1">TK-2024</strain>
        <tissue evidence="1">Old leaves</tissue>
    </source>
</reference>
<gene>
    <name evidence="1" type="ORF">V6N11_017062</name>
</gene>
<evidence type="ECO:0000313" key="1">
    <source>
        <dbReference type="EMBL" id="KAK9041978.1"/>
    </source>
</evidence>
<protein>
    <recommendedName>
        <fullName evidence="3">Pentatricopeptide repeat-containing protein</fullName>
    </recommendedName>
</protein>
<evidence type="ECO:0008006" key="3">
    <source>
        <dbReference type="Google" id="ProtNLM"/>
    </source>
</evidence>
<sequence>MLQEVLVLFKNMLSDVSGQNPIHTTMVCVLSVCSQLKEFYSEVCVGFIEKTICRPENDISIETGLVDMYAKCGYIDAALYWKVMGQPWEEIGGVYFKQALELQQPAGGVGSLRNEEIKAAMFVDLEISTFSLYTPAFTCITILLSPSVAATASDMILKLPKLSLATTISAFNGAPIFYKNFWSAPRKPSGEFLGKETSVTNLFSGKGSSGLIYG</sequence>
<accession>A0ABR2TXQ0</accession>
<dbReference type="PANTHER" id="PTHR47926:SF537">
    <property type="entry name" value="PENTACOTRIPEPTIDE-REPEAT REGION OF PRORP DOMAIN-CONTAINING PROTEIN"/>
    <property type="match status" value="1"/>
</dbReference>
<keyword evidence="2" id="KW-1185">Reference proteome</keyword>
<organism evidence="1 2">
    <name type="scientific">Hibiscus sabdariffa</name>
    <name type="common">roselle</name>
    <dbReference type="NCBI Taxonomy" id="183260"/>
    <lineage>
        <taxon>Eukaryota</taxon>
        <taxon>Viridiplantae</taxon>
        <taxon>Streptophyta</taxon>
        <taxon>Embryophyta</taxon>
        <taxon>Tracheophyta</taxon>
        <taxon>Spermatophyta</taxon>
        <taxon>Magnoliopsida</taxon>
        <taxon>eudicotyledons</taxon>
        <taxon>Gunneridae</taxon>
        <taxon>Pentapetalae</taxon>
        <taxon>rosids</taxon>
        <taxon>malvids</taxon>
        <taxon>Malvales</taxon>
        <taxon>Malvaceae</taxon>
        <taxon>Malvoideae</taxon>
        <taxon>Hibiscus</taxon>
    </lineage>
</organism>
<dbReference type="EMBL" id="JBBPBN010000004">
    <property type="protein sequence ID" value="KAK9041978.1"/>
    <property type="molecule type" value="Genomic_DNA"/>
</dbReference>
<dbReference type="InterPro" id="IPR046960">
    <property type="entry name" value="PPR_At4g14850-like_plant"/>
</dbReference>
<comment type="caution">
    <text evidence="1">The sequence shown here is derived from an EMBL/GenBank/DDBJ whole genome shotgun (WGS) entry which is preliminary data.</text>
</comment>
<evidence type="ECO:0000313" key="2">
    <source>
        <dbReference type="Proteomes" id="UP001396334"/>
    </source>
</evidence>
<proteinExistence type="predicted"/>